<dbReference type="SUPFAM" id="SSF161098">
    <property type="entry name" value="MetI-like"/>
    <property type="match status" value="1"/>
</dbReference>
<comment type="similarity">
    <text evidence="7">Belongs to the binding-protein-dependent transport system permease family.</text>
</comment>
<proteinExistence type="inferred from homology"/>
<feature type="transmembrane region" description="Helical" evidence="7">
    <location>
        <begin position="69"/>
        <end position="90"/>
    </location>
</feature>
<protein>
    <submittedName>
        <fullName evidence="9">ABC transporter permease</fullName>
    </submittedName>
</protein>
<evidence type="ECO:0000259" key="8">
    <source>
        <dbReference type="PROSITE" id="PS50928"/>
    </source>
</evidence>
<evidence type="ECO:0000256" key="6">
    <source>
        <dbReference type="ARBA" id="ARBA00023136"/>
    </source>
</evidence>
<keyword evidence="2 7" id="KW-0813">Transport</keyword>
<evidence type="ECO:0000256" key="2">
    <source>
        <dbReference type="ARBA" id="ARBA00022448"/>
    </source>
</evidence>
<keyword evidence="10" id="KW-1185">Reference proteome</keyword>
<feature type="transmembrane region" description="Helical" evidence="7">
    <location>
        <begin position="180"/>
        <end position="203"/>
    </location>
</feature>
<accession>A0ABT8YSL0</accession>
<comment type="subcellular location">
    <subcellularLocation>
        <location evidence="1 7">Cell membrane</location>
        <topology evidence="1 7">Multi-pass membrane protein</topology>
    </subcellularLocation>
</comment>
<evidence type="ECO:0000256" key="7">
    <source>
        <dbReference type="RuleBase" id="RU363032"/>
    </source>
</evidence>
<dbReference type="InterPro" id="IPR035906">
    <property type="entry name" value="MetI-like_sf"/>
</dbReference>
<keyword evidence="5 7" id="KW-1133">Transmembrane helix</keyword>
<dbReference type="Proteomes" id="UP001174932">
    <property type="component" value="Unassembled WGS sequence"/>
</dbReference>
<dbReference type="InterPro" id="IPR000515">
    <property type="entry name" value="MetI-like"/>
</dbReference>
<comment type="caution">
    <text evidence="9">The sequence shown here is derived from an EMBL/GenBank/DDBJ whole genome shotgun (WGS) entry which is preliminary data.</text>
</comment>
<evidence type="ECO:0000256" key="4">
    <source>
        <dbReference type="ARBA" id="ARBA00022692"/>
    </source>
</evidence>
<dbReference type="RefSeq" id="WP_304378604.1">
    <property type="nucleotide sequence ID" value="NZ_JAUOZU010000020.1"/>
</dbReference>
<dbReference type="CDD" id="cd06261">
    <property type="entry name" value="TM_PBP2"/>
    <property type="match status" value="1"/>
</dbReference>
<name>A0ABT8YSL0_9HYPH</name>
<sequence>MMRPANLVWLAGSLLVTVFVLAAWQWIANHGYVSKVFLPGPDRAWAALVRDYGSGKLFTEVGETVLRMVFGWLVASVIGIALGAAIGISPLARTWIAPSLELIRPLPASAIAPVAIVFLGMTDNMILLLIAFGSVWPMLLTTIHGFSNVHPRLDEVARVLRFNSFERVYKIALPAAMPDIIAGLRLGLTIALILTVVGEMITVQGGLGSRILLAARAFRAPDIFAGVIMLGLVGLVTNIALTALERRLLRWQPAPAA</sequence>
<keyword evidence="4 7" id="KW-0812">Transmembrane</keyword>
<dbReference type="PROSITE" id="PS50928">
    <property type="entry name" value="ABC_TM1"/>
    <property type="match status" value="1"/>
</dbReference>
<evidence type="ECO:0000256" key="5">
    <source>
        <dbReference type="ARBA" id="ARBA00022989"/>
    </source>
</evidence>
<keyword evidence="3" id="KW-1003">Cell membrane</keyword>
<keyword evidence="6 7" id="KW-0472">Membrane</keyword>
<evidence type="ECO:0000313" key="9">
    <source>
        <dbReference type="EMBL" id="MDO6966678.1"/>
    </source>
</evidence>
<feature type="transmembrane region" description="Helical" evidence="7">
    <location>
        <begin position="7"/>
        <end position="27"/>
    </location>
</feature>
<dbReference type="PANTHER" id="PTHR30151">
    <property type="entry name" value="ALKANE SULFONATE ABC TRANSPORTER-RELATED, MEMBRANE SUBUNIT"/>
    <property type="match status" value="1"/>
</dbReference>
<organism evidence="9 10">
    <name type="scientific">Rhizobium alvei</name>
    <dbReference type="NCBI Taxonomy" id="1132659"/>
    <lineage>
        <taxon>Bacteria</taxon>
        <taxon>Pseudomonadati</taxon>
        <taxon>Pseudomonadota</taxon>
        <taxon>Alphaproteobacteria</taxon>
        <taxon>Hyphomicrobiales</taxon>
        <taxon>Rhizobiaceae</taxon>
        <taxon>Rhizobium/Agrobacterium group</taxon>
        <taxon>Rhizobium</taxon>
    </lineage>
</organism>
<evidence type="ECO:0000313" key="10">
    <source>
        <dbReference type="Proteomes" id="UP001174932"/>
    </source>
</evidence>
<evidence type="ECO:0000256" key="3">
    <source>
        <dbReference type="ARBA" id="ARBA00022475"/>
    </source>
</evidence>
<feature type="transmembrane region" description="Helical" evidence="7">
    <location>
        <begin position="223"/>
        <end position="244"/>
    </location>
</feature>
<dbReference type="Pfam" id="PF00528">
    <property type="entry name" value="BPD_transp_1"/>
    <property type="match status" value="1"/>
</dbReference>
<feature type="domain" description="ABC transmembrane type-1" evidence="8">
    <location>
        <begin position="61"/>
        <end position="245"/>
    </location>
</feature>
<feature type="transmembrane region" description="Helical" evidence="7">
    <location>
        <begin position="102"/>
        <end position="119"/>
    </location>
</feature>
<gene>
    <name evidence="9" type="ORF">Q4481_22215</name>
</gene>
<dbReference type="Gene3D" id="1.10.3720.10">
    <property type="entry name" value="MetI-like"/>
    <property type="match status" value="1"/>
</dbReference>
<reference evidence="9" key="2">
    <citation type="submission" date="2023-07" db="EMBL/GenBank/DDBJ databases">
        <authorList>
            <person name="Shen H."/>
        </authorList>
    </citation>
    <scope>NUCLEOTIDE SEQUENCE</scope>
    <source>
        <strain evidence="9">TNR-22</strain>
    </source>
</reference>
<dbReference type="EMBL" id="JAUOZU010000020">
    <property type="protein sequence ID" value="MDO6966678.1"/>
    <property type="molecule type" value="Genomic_DNA"/>
</dbReference>
<evidence type="ECO:0000256" key="1">
    <source>
        <dbReference type="ARBA" id="ARBA00004651"/>
    </source>
</evidence>
<dbReference type="PANTHER" id="PTHR30151:SF0">
    <property type="entry name" value="ABC TRANSPORTER PERMEASE PROTEIN MJ0413-RELATED"/>
    <property type="match status" value="1"/>
</dbReference>
<feature type="transmembrane region" description="Helical" evidence="7">
    <location>
        <begin position="125"/>
        <end position="143"/>
    </location>
</feature>
<reference evidence="9" key="1">
    <citation type="journal article" date="2015" name="Int. J. Syst. Evol. Microbiol.">
        <title>Rhizobium alvei sp. nov., isolated from a freshwater river.</title>
        <authorList>
            <person name="Sheu S.Y."/>
            <person name="Huang H.W."/>
            <person name="Young C.C."/>
            <person name="Chen W.M."/>
        </authorList>
    </citation>
    <scope>NUCLEOTIDE SEQUENCE</scope>
    <source>
        <strain evidence="9">TNR-22</strain>
    </source>
</reference>